<sequence>MAGFRVDSPWISLRERVGNPSGGMTTVYNNRYSKITFDTSDSASCLLFRDDGNTKHHQPKKGAKMQLKTILDRIQKFESFVYGKI</sequence>
<accession>A0A450YEH8</accession>
<proteinExistence type="predicted"/>
<evidence type="ECO:0000313" key="1">
    <source>
        <dbReference type="EMBL" id="VFK39962.1"/>
    </source>
</evidence>
<protein>
    <submittedName>
        <fullName evidence="1">Uncharacterized protein</fullName>
    </submittedName>
</protein>
<name>A0A450YEH8_9GAMM</name>
<dbReference type="AlphaFoldDB" id="A0A450YEH8"/>
<organism evidence="1">
    <name type="scientific">Candidatus Kentrum sp. TC</name>
    <dbReference type="NCBI Taxonomy" id="2126339"/>
    <lineage>
        <taxon>Bacteria</taxon>
        <taxon>Pseudomonadati</taxon>
        <taxon>Pseudomonadota</taxon>
        <taxon>Gammaproteobacteria</taxon>
        <taxon>Candidatus Kentrum</taxon>
    </lineage>
</organism>
<reference evidence="1" key="1">
    <citation type="submission" date="2019-02" db="EMBL/GenBank/DDBJ databases">
        <authorList>
            <person name="Gruber-Vodicka R. H."/>
            <person name="Seah K. B. B."/>
        </authorList>
    </citation>
    <scope>NUCLEOTIDE SEQUENCE</scope>
    <source>
        <strain evidence="1">BECK_BZ123</strain>
    </source>
</reference>
<gene>
    <name evidence="1" type="ORF">BECKTC1821D_GA0114238_10083</name>
</gene>
<dbReference type="EMBL" id="CAADFS010000008">
    <property type="protein sequence ID" value="VFK39962.1"/>
    <property type="molecule type" value="Genomic_DNA"/>
</dbReference>